<proteinExistence type="predicted"/>
<dbReference type="InterPro" id="IPR010982">
    <property type="entry name" value="Lambda_DNA-bd_dom_sf"/>
</dbReference>
<protein>
    <submittedName>
        <fullName evidence="2">HTH domain protein</fullName>
    </submittedName>
</protein>
<evidence type="ECO:0000259" key="1">
    <source>
        <dbReference type="PROSITE" id="PS50943"/>
    </source>
</evidence>
<sequence>MNEYRIQKLYRYICLEFKNQRQLIGKRQEEVAFDLSVTAGHLSRIENGKKPRIALHTFLVMSEYYGVDFHKVVKNAEEKMELDEGM</sequence>
<dbReference type="SUPFAM" id="SSF47413">
    <property type="entry name" value="lambda repressor-like DNA-binding domains"/>
    <property type="match status" value="1"/>
</dbReference>
<dbReference type="AlphaFoldDB" id="A0A0D4ZYW4"/>
<organism evidence="2">
    <name type="scientific">Staphylococcus epidermidis</name>
    <dbReference type="NCBI Taxonomy" id="1282"/>
    <lineage>
        <taxon>Bacteria</taxon>
        <taxon>Bacillati</taxon>
        <taxon>Bacillota</taxon>
        <taxon>Bacilli</taxon>
        <taxon>Bacillales</taxon>
        <taxon>Staphylococcaceae</taxon>
        <taxon>Staphylococcus</taxon>
    </lineage>
</organism>
<accession>A0A0D4ZYW4</accession>
<dbReference type="EMBL" id="KM521836">
    <property type="protein sequence ID" value="AJW29106.1"/>
    <property type="molecule type" value="Genomic_DNA"/>
</dbReference>
<name>A0A0D4ZYW4_STAEP</name>
<feature type="domain" description="HTH cro/C1-type" evidence="1">
    <location>
        <begin position="17"/>
        <end position="72"/>
    </location>
</feature>
<dbReference type="RefSeq" id="WP_001008214.1">
    <property type="nucleotide sequence ID" value="NZ_AP038760.1"/>
</dbReference>
<reference evidence="2" key="1">
    <citation type="submission" date="2014-09" db="EMBL/GenBank/DDBJ databases">
        <authorList>
            <person name="Bender J.K."/>
            <person name="Strommenger B."/>
            <person name="Steglich M."/>
            <person name="Zimmermann O."/>
            <person name="Fenner I."/>
            <person name="Lensing C."/>
            <person name="Dagwadordsch U."/>
            <person name="Werner G."/>
            <person name="Layer F."/>
        </authorList>
    </citation>
    <scope>NUCLEOTIDE SEQUENCE</scope>
    <source>
        <strain evidence="2">12-00322</strain>
        <plasmid evidence="2">p12-00322</plasmid>
    </source>
</reference>
<dbReference type="Pfam" id="PF01381">
    <property type="entry name" value="HTH_3"/>
    <property type="match status" value="1"/>
</dbReference>
<dbReference type="InterPro" id="IPR001387">
    <property type="entry name" value="Cro/C1-type_HTH"/>
</dbReference>
<dbReference type="Gene3D" id="1.10.260.40">
    <property type="entry name" value="lambda repressor-like DNA-binding domains"/>
    <property type="match status" value="1"/>
</dbReference>
<dbReference type="GO" id="GO:0003677">
    <property type="term" value="F:DNA binding"/>
    <property type="evidence" value="ECO:0007669"/>
    <property type="project" value="InterPro"/>
</dbReference>
<dbReference type="CDD" id="cd00093">
    <property type="entry name" value="HTH_XRE"/>
    <property type="match status" value="1"/>
</dbReference>
<dbReference type="SMART" id="SM00530">
    <property type="entry name" value="HTH_XRE"/>
    <property type="match status" value="1"/>
</dbReference>
<keyword evidence="2" id="KW-0614">Plasmid</keyword>
<evidence type="ECO:0000313" key="2">
    <source>
        <dbReference type="EMBL" id="AJW29106.1"/>
    </source>
</evidence>
<geneLocation type="plasmid" evidence="2">
    <name>p12-00322</name>
</geneLocation>
<dbReference type="PROSITE" id="PS50943">
    <property type="entry name" value="HTH_CROC1"/>
    <property type="match status" value="1"/>
</dbReference>
<reference evidence="2" key="2">
    <citation type="journal article" date="2015" name="J. Antimicrob. Chemother.">
        <title>Linezolid resistance in clinical isolates of Staphylococcus epidermidis from German hospitals and characterization of two cfr-carrying plasmids.</title>
        <authorList>
            <person name="Bender J."/>
            <person name="Strommenger B."/>
            <person name="Steglich M."/>
            <person name="Zimmermann O."/>
            <person name="Fenner I."/>
            <person name="Lensing C."/>
            <person name="Dagwadordsch U."/>
            <person name="Kekule A.S."/>
            <person name="Werner G."/>
            <person name="Layer F."/>
        </authorList>
    </citation>
    <scope>NUCLEOTIDE SEQUENCE</scope>
    <source>
        <strain evidence="2">12-00322</strain>
        <plasmid evidence="2">p12-00322</plasmid>
    </source>
</reference>